<dbReference type="Proteomes" id="UP000034575">
    <property type="component" value="Unassembled WGS sequence"/>
</dbReference>
<dbReference type="GO" id="GO:0003676">
    <property type="term" value="F:nucleic acid binding"/>
    <property type="evidence" value="ECO:0007669"/>
    <property type="project" value="InterPro"/>
</dbReference>
<evidence type="ECO:0000256" key="5">
    <source>
        <dbReference type="ARBA" id="ARBA00022839"/>
    </source>
</evidence>
<dbReference type="GO" id="GO:0006281">
    <property type="term" value="P:DNA repair"/>
    <property type="evidence" value="ECO:0007669"/>
    <property type="project" value="InterPro"/>
</dbReference>
<organism evidence="9 10">
    <name type="scientific">Candidatus Woesebacteria bacterium GW2011_GWD1_47_21</name>
    <dbReference type="NCBI Taxonomy" id="1618594"/>
    <lineage>
        <taxon>Bacteria</taxon>
        <taxon>Candidatus Woeseibacteriota</taxon>
    </lineage>
</organism>
<dbReference type="GO" id="GO:0008409">
    <property type="term" value="F:5'-3' exonuclease activity"/>
    <property type="evidence" value="ECO:0007669"/>
    <property type="project" value="InterPro"/>
</dbReference>
<feature type="domain" description="DDH" evidence="6">
    <location>
        <begin position="134"/>
        <end position="268"/>
    </location>
</feature>
<dbReference type="AlphaFoldDB" id="A0A0G1UUW0"/>
<feature type="domain" description="RecJ OB" evidence="8">
    <location>
        <begin position="490"/>
        <end position="596"/>
    </location>
</feature>
<gene>
    <name evidence="9" type="ORF">UX95_C0031G0005</name>
</gene>
<evidence type="ECO:0000256" key="4">
    <source>
        <dbReference type="ARBA" id="ARBA00022801"/>
    </source>
</evidence>
<evidence type="ECO:0000259" key="7">
    <source>
        <dbReference type="Pfam" id="PF02272"/>
    </source>
</evidence>
<feature type="domain" description="DHHA1" evidence="7">
    <location>
        <begin position="384"/>
        <end position="474"/>
    </location>
</feature>
<keyword evidence="5 9" id="KW-0269">Exonuclease</keyword>
<evidence type="ECO:0000259" key="6">
    <source>
        <dbReference type="Pfam" id="PF01368"/>
    </source>
</evidence>
<dbReference type="InterPro" id="IPR038763">
    <property type="entry name" value="DHH_sf"/>
</dbReference>
<keyword evidence="3" id="KW-0540">Nuclease</keyword>
<dbReference type="EMBL" id="LCOD01000031">
    <property type="protein sequence ID" value="KKU69823.1"/>
    <property type="molecule type" value="Genomic_DNA"/>
</dbReference>
<accession>A0A0G1UUW0</accession>
<evidence type="ECO:0000313" key="10">
    <source>
        <dbReference type="Proteomes" id="UP000034575"/>
    </source>
</evidence>
<comment type="similarity">
    <text evidence="1">Belongs to the RecJ family.</text>
</comment>
<reference evidence="9 10" key="1">
    <citation type="journal article" date="2015" name="Nature">
        <title>rRNA introns, odd ribosomes, and small enigmatic genomes across a large radiation of phyla.</title>
        <authorList>
            <person name="Brown C.T."/>
            <person name="Hug L.A."/>
            <person name="Thomas B.C."/>
            <person name="Sharon I."/>
            <person name="Castelle C.J."/>
            <person name="Singh A."/>
            <person name="Wilkins M.J."/>
            <person name="Williams K.H."/>
            <person name="Banfield J.F."/>
        </authorList>
    </citation>
    <scope>NUCLEOTIDE SEQUENCE [LARGE SCALE GENOMIC DNA]</scope>
</reference>
<proteinExistence type="inferred from homology"/>
<dbReference type="Gene3D" id="3.10.310.30">
    <property type="match status" value="1"/>
</dbReference>
<dbReference type="Pfam" id="PF17768">
    <property type="entry name" value="RecJ_OB"/>
    <property type="match status" value="1"/>
</dbReference>
<dbReference type="SUPFAM" id="SSF64182">
    <property type="entry name" value="DHH phosphoesterases"/>
    <property type="match status" value="1"/>
</dbReference>
<evidence type="ECO:0000256" key="2">
    <source>
        <dbReference type="ARBA" id="ARBA00019841"/>
    </source>
</evidence>
<evidence type="ECO:0000256" key="3">
    <source>
        <dbReference type="ARBA" id="ARBA00022722"/>
    </source>
</evidence>
<keyword evidence="4" id="KW-0378">Hydrolase</keyword>
<dbReference type="PATRIC" id="fig|1618594.3.peg.394"/>
<evidence type="ECO:0000259" key="8">
    <source>
        <dbReference type="Pfam" id="PF17768"/>
    </source>
</evidence>
<dbReference type="InterPro" id="IPR041122">
    <property type="entry name" value="RecJ_OB"/>
</dbReference>
<dbReference type="InterPro" id="IPR003156">
    <property type="entry name" value="DHHA1_dom"/>
</dbReference>
<protein>
    <recommendedName>
        <fullName evidence="2">Single-stranded-DNA-specific exonuclease RecJ</fullName>
    </recommendedName>
</protein>
<dbReference type="PANTHER" id="PTHR30255:SF2">
    <property type="entry name" value="SINGLE-STRANDED-DNA-SPECIFIC EXONUCLEASE RECJ"/>
    <property type="match status" value="1"/>
</dbReference>
<dbReference type="PANTHER" id="PTHR30255">
    <property type="entry name" value="SINGLE-STRANDED-DNA-SPECIFIC EXONUCLEASE RECJ"/>
    <property type="match status" value="1"/>
</dbReference>
<dbReference type="InterPro" id="IPR004610">
    <property type="entry name" value="RecJ"/>
</dbReference>
<dbReference type="NCBIfam" id="TIGR00644">
    <property type="entry name" value="recJ"/>
    <property type="match status" value="1"/>
</dbReference>
<dbReference type="GO" id="GO:0006310">
    <property type="term" value="P:DNA recombination"/>
    <property type="evidence" value="ECO:0007669"/>
    <property type="project" value="InterPro"/>
</dbReference>
<sequence length="600" mass="65460">MGDSDRAEEIVVESFWKDSQDFLRCGVGGKIPVINRSSREDVADRPADDINFKASLGKFIRYFGNKFAGVNFHLKEIEKILLKNRGLTGEKARKEFLSPTAPEALTLKGLGINQLQVKKAVERIKKAGKKGEMIIVYGDYDADGISATAVLWERLYSLGLNVLPHIPERFSEGYGLNSESIKKLKEENPSLGLIVTVDHGIVAGAQVEAAKKLGIDVIVTDHHQPGGKKPKPYALIHTTQIGGAALAWILAREIKSSRDGLDLVAIGTIADQLPLVEANRSFAKYGLISLNSTRREGLKALFSEAGIVEGDVGPYQVGFMIAPRINAMGRLVHAIDSLRLLCTKNSQRAGELARLLNKTNLERQRIVEEVVLHARGSVKDTKEIIVLAHESYHEGVIGLAAARLVEEFYRPAIVISKKGTLAKASARSISGFNIIEAIRKLEGYLIEGGGHPMAAGFSIETDKIEDFTLKLNKIASPALTEDILTKKLKIDLEVGFGNLGQELLALSQSFEPTGLGNPAPTFLTKKVIIVEARVVGRSGTHLKLVLEESGARLEAIAFGLGGIYSRLSPETKIDIAYALEENTWNGRKSLQLKIKDIKVK</sequence>
<name>A0A0G1UUW0_9BACT</name>
<dbReference type="Gene3D" id="3.90.1640.30">
    <property type="match status" value="1"/>
</dbReference>
<evidence type="ECO:0000313" key="9">
    <source>
        <dbReference type="EMBL" id="KKU69823.1"/>
    </source>
</evidence>
<dbReference type="Pfam" id="PF01368">
    <property type="entry name" value="DHH"/>
    <property type="match status" value="1"/>
</dbReference>
<dbReference type="Pfam" id="PF02272">
    <property type="entry name" value="DHHA1"/>
    <property type="match status" value="1"/>
</dbReference>
<comment type="caution">
    <text evidence="9">The sequence shown here is derived from an EMBL/GenBank/DDBJ whole genome shotgun (WGS) entry which is preliminary data.</text>
</comment>
<dbReference type="InterPro" id="IPR051673">
    <property type="entry name" value="SSDNA_exonuclease_RecJ"/>
</dbReference>
<dbReference type="InterPro" id="IPR001667">
    <property type="entry name" value="DDH_dom"/>
</dbReference>
<evidence type="ECO:0000256" key="1">
    <source>
        <dbReference type="ARBA" id="ARBA00005915"/>
    </source>
</evidence>